<comment type="similarity">
    <text evidence="1">Belongs to the HEBP family.</text>
</comment>
<feature type="transmembrane region" description="Helical" evidence="2">
    <location>
        <begin position="23"/>
        <end position="43"/>
    </location>
</feature>
<dbReference type="KEGG" id="vcn:VOLCADRAFT_93948"/>
<dbReference type="Proteomes" id="UP000001058">
    <property type="component" value="Unassembled WGS sequence"/>
</dbReference>
<keyword evidence="2" id="KW-0472">Membrane</keyword>
<evidence type="ECO:0000313" key="4">
    <source>
        <dbReference type="Proteomes" id="UP000001058"/>
    </source>
</evidence>
<dbReference type="eggNOG" id="ENOG502SFNB">
    <property type="taxonomic scope" value="Eukaryota"/>
</dbReference>
<evidence type="ECO:0000313" key="3">
    <source>
        <dbReference type="EMBL" id="EFJ45759.1"/>
    </source>
</evidence>
<dbReference type="Gene3D" id="3.20.80.10">
    <property type="entry name" value="Regulatory factor, effector binding domain"/>
    <property type="match status" value="1"/>
</dbReference>
<evidence type="ECO:0000256" key="2">
    <source>
        <dbReference type="SAM" id="Phobius"/>
    </source>
</evidence>
<keyword evidence="4" id="KW-1185">Reference proteome</keyword>
<accession>D8U3H9</accession>
<dbReference type="GeneID" id="9622234"/>
<dbReference type="EMBL" id="GL378355">
    <property type="protein sequence ID" value="EFJ45759.1"/>
    <property type="molecule type" value="Genomic_DNA"/>
</dbReference>
<proteinExistence type="inferred from homology"/>
<dbReference type="AlphaFoldDB" id="D8U3H9"/>
<dbReference type="InterPro" id="IPR011256">
    <property type="entry name" value="Reg_factor_effector_dom_sf"/>
</dbReference>
<dbReference type="InterPro" id="IPR006917">
    <property type="entry name" value="SOUL_heme-bd"/>
</dbReference>
<feature type="transmembrane region" description="Helical" evidence="2">
    <location>
        <begin position="321"/>
        <end position="345"/>
    </location>
</feature>
<dbReference type="SUPFAM" id="SSF55136">
    <property type="entry name" value="Probable bacterial effector-binding domain"/>
    <property type="match status" value="1"/>
</dbReference>
<gene>
    <name evidence="3" type="ORF">VOLCADRAFT_93948</name>
</gene>
<dbReference type="OrthoDB" id="511660at2759"/>
<dbReference type="RefSeq" id="XP_002953160.1">
    <property type="nucleotide sequence ID" value="XM_002953114.1"/>
</dbReference>
<reference evidence="3 4" key="1">
    <citation type="journal article" date="2010" name="Science">
        <title>Genomic analysis of organismal complexity in the multicellular green alga Volvox carteri.</title>
        <authorList>
            <person name="Prochnik S.E."/>
            <person name="Umen J."/>
            <person name="Nedelcu A.M."/>
            <person name="Hallmann A."/>
            <person name="Miller S.M."/>
            <person name="Nishii I."/>
            <person name="Ferris P."/>
            <person name="Kuo A."/>
            <person name="Mitros T."/>
            <person name="Fritz-Laylin L.K."/>
            <person name="Hellsten U."/>
            <person name="Chapman J."/>
            <person name="Simakov O."/>
            <person name="Rensing S.A."/>
            <person name="Terry A."/>
            <person name="Pangilinan J."/>
            <person name="Kapitonov V."/>
            <person name="Jurka J."/>
            <person name="Salamov A."/>
            <person name="Shapiro H."/>
            <person name="Schmutz J."/>
            <person name="Grimwood J."/>
            <person name="Lindquist E."/>
            <person name="Lucas S."/>
            <person name="Grigoriev I.V."/>
            <person name="Schmitt R."/>
            <person name="Kirk D."/>
            <person name="Rokhsar D.S."/>
        </authorList>
    </citation>
    <scope>NUCLEOTIDE SEQUENCE [LARGE SCALE GENOMIC DNA]</scope>
    <source>
        <strain evidence="4">f. Nagariensis / Eve</strain>
    </source>
</reference>
<feature type="transmembrane region" description="Helical" evidence="2">
    <location>
        <begin position="366"/>
        <end position="386"/>
    </location>
</feature>
<keyword evidence="2" id="KW-1133">Transmembrane helix</keyword>
<evidence type="ECO:0000256" key="1">
    <source>
        <dbReference type="ARBA" id="ARBA00009817"/>
    </source>
</evidence>
<dbReference type="Pfam" id="PF04832">
    <property type="entry name" value="SOUL"/>
    <property type="match status" value="1"/>
</dbReference>
<keyword evidence="2" id="KW-0812">Transmembrane</keyword>
<dbReference type="InParanoid" id="D8U3H9"/>
<organism evidence="4">
    <name type="scientific">Volvox carteri f. nagariensis</name>
    <dbReference type="NCBI Taxonomy" id="3068"/>
    <lineage>
        <taxon>Eukaryota</taxon>
        <taxon>Viridiplantae</taxon>
        <taxon>Chlorophyta</taxon>
        <taxon>core chlorophytes</taxon>
        <taxon>Chlorophyceae</taxon>
        <taxon>CS clade</taxon>
        <taxon>Chlamydomonadales</taxon>
        <taxon>Volvocaceae</taxon>
        <taxon>Volvox</taxon>
    </lineage>
</organism>
<name>D8U3H9_VOLCA</name>
<protein>
    <submittedName>
        <fullName evidence="3">Uncharacterized protein</fullName>
    </submittedName>
</protein>
<sequence length="549" mass="59389">MYAEKEYSVQKAMKNKARDMRKLFIHVNGTYIFLQCCWTVMGLQGPRRLLRLTQLVVALLGVLLIMPKQDLYSIRIWASTFDDDGGITLPRLAASLAKLFWFMGHGIGRRSSDNGYTSAEDTQLDYTLLRLECIAALMIVDAWDALAERRYHEDDGASITRSPASARALGLLVLDANAAKLLLSSSIGVVGGWRAAVSAWQLSQVATVLFGAAKLYVDGLKAQLKLQTAAGAGQGIAATEITFRPTLELPDGSGCDDSHVPRPGIVMECTSARAASPRVATDSVGWSAGGFQERGLSFRVQADGPEDFFERLMETGPGATAILALLVVTVMTAMVVGTCLGWFVACGELRQRLRRQKAECRRFECLAWMCGPPLAAAGFSALSWGLGEEHNAGAYVAVEILRCASLWPLVWLLEPWLIGGVDAMGGCVQHGRKLMQMFLGPRRVDTGTLRTVRGGEGAVTADATSLPSPLEPGVRVNVSGGELIAVLKFDGYITPASADAARKRLMAYLQRDGVRLSEADAAGRFRCAQYGAVYQLGDRLNEMMLQVNA</sequence>